<sequence length="192" mass="22186">MKVFLKTERLILRQFTIDDVDNVFRLDSDPVVIRFGSGGNHPSFEHLKNEGLPKWIKYYEQYENYGIWAAVEKSSHDFIGWFHFYPAIENKFGTELNIVNDGEIALGYRLLSASRGKGYATEGSHMLVSKGFNEWDVQRVTSWALADNKASIRVMEKVGLKFEKEFNFTEYQLPNLTASERKAVKYGLNKDN</sequence>
<protein>
    <submittedName>
        <fullName evidence="2">GNAT family N-acetyltransferase</fullName>
    </submittedName>
</protein>
<dbReference type="Proteomes" id="UP000729701">
    <property type="component" value="Unassembled WGS sequence"/>
</dbReference>
<gene>
    <name evidence="2" type="ORF">KME60_21935</name>
</gene>
<dbReference type="PROSITE" id="PS51186">
    <property type="entry name" value="GNAT"/>
    <property type="match status" value="1"/>
</dbReference>
<dbReference type="Gene3D" id="3.40.630.30">
    <property type="match status" value="1"/>
</dbReference>
<dbReference type="Pfam" id="PF13302">
    <property type="entry name" value="Acetyltransf_3"/>
    <property type="match status" value="1"/>
</dbReference>
<dbReference type="SUPFAM" id="SSF55729">
    <property type="entry name" value="Acyl-CoA N-acyltransferases (Nat)"/>
    <property type="match status" value="1"/>
</dbReference>
<dbReference type="PANTHER" id="PTHR43792:SF1">
    <property type="entry name" value="N-ACETYLTRANSFERASE DOMAIN-CONTAINING PROTEIN"/>
    <property type="match status" value="1"/>
</dbReference>
<dbReference type="InterPro" id="IPR051531">
    <property type="entry name" value="N-acetyltransferase"/>
</dbReference>
<evidence type="ECO:0000259" key="1">
    <source>
        <dbReference type="PROSITE" id="PS51186"/>
    </source>
</evidence>
<dbReference type="AlphaFoldDB" id="A0A951QS36"/>
<accession>A0A951QS36</accession>
<name>A0A951QS36_9CYAN</name>
<organism evidence="2 3">
    <name type="scientific">Cyanomargarita calcarea GSE-NOS-MK-12-04C</name>
    <dbReference type="NCBI Taxonomy" id="2839659"/>
    <lineage>
        <taxon>Bacteria</taxon>
        <taxon>Bacillati</taxon>
        <taxon>Cyanobacteriota</taxon>
        <taxon>Cyanophyceae</taxon>
        <taxon>Nostocales</taxon>
        <taxon>Cyanomargaritaceae</taxon>
        <taxon>Cyanomargarita</taxon>
    </lineage>
</organism>
<evidence type="ECO:0000313" key="2">
    <source>
        <dbReference type="EMBL" id="MBW4669997.1"/>
    </source>
</evidence>
<proteinExistence type="predicted"/>
<evidence type="ECO:0000313" key="3">
    <source>
        <dbReference type="Proteomes" id="UP000729701"/>
    </source>
</evidence>
<dbReference type="InterPro" id="IPR000182">
    <property type="entry name" value="GNAT_dom"/>
</dbReference>
<comment type="caution">
    <text evidence="2">The sequence shown here is derived from an EMBL/GenBank/DDBJ whole genome shotgun (WGS) entry which is preliminary data.</text>
</comment>
<reference evidence="2" key="2">
    <citation type="journal article" date="2022" name="Microbiol. Resour. Announc.">
        <title>Metagenome Sequencing to Explore Phylogenomics of Terrestrial Cyanobacteria.</title>
        <authorList>
            <person name="Ward R.D."/>
            <person name="Stajich J.E."/>
            <person name="Johansen J.R."/>
            <person name="Huntemann M."/>
            <person name="Clum A."/>
            <person name="Foster B."/>
            <person name="Foster B."/>
            <person name="Roux S."/>
            <person name="Palaniappan K."/>
            <person name="Varghese N."/>
            <person name="Mukherjee S."/>
            <person name="Reddy T.B.K."/>
            <person name="Daum C."/>
            <person name="Copeland A."/>
            <person name="Chen I.A."/>
            <person name="Ivanova N.N."/>
            <person name="Kyrpides N.C."/>
            <person name="Shapiro N."/>
            <person name="Eloe-Fadrosh E.A."/>
            <person name="Pietrasiak N."/>
        </authorList>
    </citation>
    <scope>NUCLEOTIDE SEQUENCE</scope>
    <source>
        <strain evidence="2">GSE-NOS-MK-12-04C</strain>
    </source>
</reference>
<dbReference type="InterPro" id="IPR016181">
    <property type="entry name" value="Acyl_CoA_acyltransferase"/>
</dbReference>
<feature type="domain" description="N-acetyltransferase" evidence="1">
    <location>
        <begin position="10"/>
        <end position="191"/>
    </location>
</feature>
<reference evidence="2" key="1">
    <citation type="submission" date="2021-05" db="EMBL/GenBank/DDBJ databases">
        <authorList>
            <person name="Pietrasiak N."/>
            <person name="Ward R."/>
            <person name="Stajich J.E."/>
            <person name="Kurbessoian T."/>
        </authorList>
    </citation>
    <scope>NUCLEOTIDE SEQUENCE</scope>
    <source>
        <strain evidence="2">GSE-NOS-MK-12-04C</strain>
    </source>
</reference>
<dbReference type="EMBL" id="JAHHGZ010000026">
    <property type="protein sequence ID" value="MBW4669997.1"/>
    <property type="molecule type" value="Genomic_DNA"/>
</dbReference>
<dbReference type="PANTHER" id="PTHR43792">
    <property type="entry name" value="GNAT FAMILY, PUTATIVE (AFU_ORTHOLOGUE AFUA_3G00765)-RELATED-RELATED"/>
    <property type="match status" value="1"/>
</dbReference>
<dbReference type="GO" id="GO:0016747">
    <property type="term" value="F:acyltransferase activity, transferring groups other than amino-acyl groups"/>
    <property type="evidence" value="ECO:0007669"/>
    <property type="project" value="InterPro"/>
</dbReference>